<evidence type="ECO:0000259" key="1">
    <source>
        <dbReference type="PROSITE" id="PS50076"/>
    </source>
</evidence>
<dbReference type="EMBL" id="KB547351">
    <property type="protein sequence ID" value="EMP31008.1"/>
    <property type="molecule type" value="Genomic_DNA"/>
</dbReference>
<sequence>MEWKSINCMKKLVQIQTDIIFLSKCKRMDIVPKGLKVLGLRDGAPVEEIHKSYRDLVKLWHPDHNQHRAEEAERRFIEVQAAYESLVQPRKAKPT</sequence>
<dbReference type="PROSITE" id="PS50076">
    <property type="entry name" value="DNAJ_2"/>
    <property type="match status" value="1"/>
</dbReference>
<evidence type="ECO:0000313" key="3">
    <source>
        <dbReference type="Proteomes" id="UP000031443"/>
    </source>
</evidence>
<accession>M7BFY6</accession>
<dbReference type="GO" id="GO:0016020">
    <property type="term" value="C:membrane"/>
    <property type="evidence" value="ECO:0007669"/>
    <property type="project" value="TreeGrafter"/>
</dbReference>
<dbReference type="SMART" id="SM00271">
    <property type="entry name" value="DnaJ"/>
    <property type="match status" value="1"/>
</dbReference>
<evidence type="ECO:0000313" key="2">
    <source>
        <dbReference type="EMBL" id="EMP31008.1"/>
    </source>
</evidence>
<dbReference type="Pfam" id="PF00226">
    <property type="entry name" value="DnaJ"/>
    <property type="match status" value="1"/>
</dbReference>
<protein>
    <submittedName>
        <fullName evidence="2">DnaJ like protein subfamily C member 22</fullName>
    </submittedName>
</protein>
<dbReference type="PANTHER" id="PTHR44733:SF1">
    <property type="entry name" value="DNAJ HOMOLOG SUBFAMILY C MEMBER 22"/>
    <property type="match status" value="1"/>
</dbReference>
<gene>
    <name evidence="2" type="ORF">UY3_11835</name>
</gene>
<reference evidence="3" key="1">
    <citation type="journal article" date="2013" name="Nat. Genet.">
        <title>The draft genomes of soft-shell turtle and green sea turtle yield insights into the development and evolution of the turtle-specific body plan.</title>
        <authorList>
            <person name="Wang Z."/>
            <person name="Pascual-Anaya J."/>
            <person name="Zadissa A."/>
            <person name="Li W."/>
            <person name="Niimura Y."/>
            <person name="Huang Z."/>
            <person name="Li C."/>
            <person name="White S."/>
            <person name="Xiong Z."/>
            <person name="Fang D."/>
            <person name="Wang B."/>
            <person name="Ming Y."/>
            <person name="Chen Y."/>
            <person name="Zheng Y."/>
            <person name="Kuraku S."/>
            <person name="Pignatelli M."/>
            <person name="Herrero J."/>
            <person name="Beal K."/>
            <person name="Nozawa M."/>
            <person name="Li Q."/>
            <person name="Wang J."/>
            <person name="Zhang H."/>
            <person name="Yu L."/>
            <person name="Shigenobu S."/>
            <person name="Wang J."/>
            <person name="Liu J."/>
            <person name="Flicek P."/>
            <person name="Searle S."/>
            <person name="Wang J."/>
            <person name="Kuratani S."/>
            <person name="Yin Y."/>
            <person name="Aken B."/>
            <person name="Zhang G."/>
            <person name="Irie N."/>
        </authorList>
    </citation>
    <scope>NUCLEOTIDE SEQUENCE [LARGE SCALE GENOMIC DNA]</scope>
</reference>
<dbReference type="InterPro" id="IPR036869">
    <property type="entry name" value="J_dom_sf"/>
</dbReference>
<dbReference type="CDD" id="cd06257">
    <property type="entry name" value="DnaJ"/>
    <property type="match status" value="1"/>
</dbReference>
<name>M7BFY6_CHEMY</name>
<dbReference type="PANTHER" id="PTHR44733">
    <property type="entry name" value="DNAJ HOMOLOG SUBFAMILY C MEMBER 22"/>
    <property type="match status" value="1"/>
</dbReference>
<dbReference type="SUPFAM" id="SSF46565">
    <property type="entry name" value="Chaperone J-domain"/>
    <property type="match status" value="1"/>
</dbReference>
<feature type="domain" description="J" evidence="1">
    <location>
        <begin position="33"/>
        <end position="95"/>
    </location>
</feature>
<dbReference type="Proteomes" id="UP000031443">
    <property type="component" value="Unassembled WGS sequence"/>
</dbReference>
<dbReference type="PRINTS" id="PR00625">
    <property type="entry name" value="JDOMAIN"/>
</dbReference>
<keyword evidence="3" id="KW-1185">Reference proteome</keyword>
<organism evidence="2 3">
    <name type="scientific">Chelonia mydas</name>
    <name type="common">Green sea-turtle</name>
    <name type="synonym">Chelonia agassizi</name>
    <dbReference type="NCBI Taxonomy" id="8469"/>
    <lineage>
        <taxon>Eukaryota</taxon>
        <taxon>Metazoa</taxon>
        <taxon>Chordata</taxon>
        <taxon>Craniata</taxon>
        <taxon>Vertebrata</taxon>
        <taxon>Euteleostomi</taxon>
        <taxon>Archelosauria</taxon>
        <taxon>Testudinata</taxon>
        <taxon>Testudines</taxon>
        <taxon>Cryptodira</taxon>
        <taxon>Durocryptodira</taxon>
        <taxon>Americhelydia</taxon>
        <taxon>Chelonioidea</taxon>
        <taxon>Cheloniidae</taxon>
        <taxon>Chelonia</taxon>
    </lineage>
</organism>
<dbReference type="InterPro" id="IPR001623">
    <property type="entry name" value="DnaJ_domain"/>
</dbReference>
<dbReference type="STRING" id="8469.M7BFY6"/>
<dbReference type="AlphaFoldDB" id="M7BFY6"/>
<proteinExistence type="predicted"/>
<dbReference type="Gene3D" id="1.10.287.110">
    <property type="entry name" value="DnaJ domain"/>
    <property type="match status" value="1"/>
</dbReference>